<evidence type="ECO:0000313" key="6">
    <source>
        <dbReference type="Proteomes" id="UP001158986"/>
    </source>
</evidence>
<keyword evidence="2" id="KW-0472">Membrane</keyword>
<dbReference type="EMBL" id="CAKLCB010000382">
    <property type="protein sequence ID" value="CAH0521685.1"/>
    <property type="molecule type" value="Genomic_DNA"/>
</dbReference>
<evidence type="ECO:0000256" key="1">
    <source>
        <dbReference type="SAM" id="MobiDB-lite"/>
    </source>
</evidence>
<comment type="caution">
    <text evidence="3">The sequence shown here is derived from an EMBL/GenBank/DDBJ whole genome shotgun (WGS) entry which is preliminary data.</text>
</comment>
<proteinExistence type="predicted"/>
<keyword evidence="2" id="KW-0812">Transmembrane</keyword>
<gene>
    <name evidence="5" type="ORF">PBS001_LOCUS8128</name>
    <name evidence="3" type="ORF">PBS003_LOCUS7858</name>
    <name evidence="4" type="ORF">PBS003_LOCUS7859</name>
</gene>
<evidence type="ECO:0000313" key="4">
    <source>
        <dbReference type="EMBL" id="CAH0481252.1"/>
    </source>
</evidence>
<dbReference type="AlphaFoldDB" id="A0AAU9L2W4"/>
<sequence>MTTKAYGFVLQPQTHSPRPTQIQPQHHDNESDATATDFLDELVAAVWKDYPTDDLYKFKRLLDVLLAHSYASNESMHHSNWSSTIDPIEVPFGSASEEEETFHDVENGLTPLPKLISTDADTDASIAFDNETGSSSEGLESAVGDDANMRVGKNVYNSAAVRLLSGMIVSIITVHTFTLSLSMLN</sequence>
<evidence type="ECO:0000313" key="7">
    <source>
        <dbReference type="Proteomes" id="UP001160483"/>
    </source>
</evidence>
<dbReference type="EMBL" id="CAKKTJ010000327">
    <property type="protein sequence ID" value="CAH0481252.1"/>
    <property type="molecule type" value="Genomic_DNA"/>
</dbReference>
<evidence type="ECO:0000313" key="5">
    <source>
        <dbReference type="EMBL" id="CAH0521685.1"/>
    </source>
</evidence>
<dbReference type="Proteomes" id="UP001158986">
    <property type="component" value="Unassembled WGS sequence"/>
</dbReference>
<feature type="region of interest" description="Disordered" evidence="1">
    <location>
        <begin position="1"/>
        <end position="31"/>
    </location>
</feature>
<dbReference type="Proteomes" id="UP001160483">
    <property type="component" value="Unassembled WGS sequence"/>
</dbReference>
<evidence type="ECO:0000313" key="3">
    <source>
        <dbReference type="EMBL" id="CAH0481251.1"/>
    </source>
</evidence>
<feature type="transmembrane region" description="Helical" evidence="2">
    <location>
        <begin position="159"/>
        <end position="184"/>
    </location>
</feature>
<protein>
    <submittedName>
        <fullName evidence="3">Uncharacterized protein</fullName>
    </submittedName>
</protein>
<keyword evidence="6" id="KW-1185">Reference proteome</keyword>
<evidence type="ECO:0000256" key="2">
    <source>
        <dbReference type="SAM" id="Phobius"/>
    </source>
</evidence>
<accession>A0AAU9L2W4</accession>
<name>A0AAU9L2W4_9STRA</name>
<keyword evidence="2" id="KW-1133">Transmembrane helix</keyword>
<organism evidence="3 7">
    <name type="scientific">Peronospora belbahrii</name>
    <dbReference type="NCBI Taxonomy" id="622444"/>
    <lineage>
        <taxon>Eukaryota</taxon>
        <taxon>Sar</taxon>
        <taxon>Stramenopiles</taxon>
        <taxon>Oomycota</taxon>
        <taxon>Peronosporomycetes</taxon>
        <taxon>Peronosporales</taxon>
        <taxon>Peronosporaceae</taxon>
        <taxon>Peronospora</taxon>
    </lineage>
</organism>
<reference evidence="3 6" key="1">
    <citation type="submission" date="2021-11" db="EMBL/GenBank/DDBJ databases">
        <authorList>
            <person name="Islam A."/>
            <person name="Islam S."/>
            <person name="Flora M.S."/>
            <person name="Rahman M."/>
            <person name="Ziaur R.M."/>
            <person name="Epstein J.H."/>
            <person name="Hassan M."/>
            <person name="Klassen M."/>
            <person name="Woodard K."/>
            <person name="Webb A."/>
            <person name="Webby R.J."/>
            <person name="El Zowalaty M.E."/>
        </authorList>
    </citation>
    <scope>NUCLEOTIDE SEQUENCE</scope>
    <source>
        <strain evidence="5">Pbs1</strain>
        <strain evidence="3">Pbs3</strain>
    </source>
</reference>
<dbReference type="EMBL" id="CAKKTJ010000327">
    <property type="protein sequence ID" value="CAH0481251.1"/>
    <property type="molecule type" value="Genomic_DNA"/>
</dbReference>
<feature type="compositionally biased region" description="Polar residues" evidence="1">
    <location>
        <begin position="11"/>
        <end position="24"/>
    </location>
</feature>